<sequence>MPPIETLIAFAAATAVFAYMPGPAMLYAAAQTFARGRRAGFMAALGIHLGCYAHVLATAFGLSALLALVPVAFTVIKVLGAAYLVWLGLRMILQKADAGASEAAAPKSARRAFAESVMVEVLNPKAALFFLAFLPQFVDAGAGLPVWQQLLILGTIVNFAFSSADIAVVLTASAVMRRLGRGGWGERLTRIAGGSLLVGLGVKLATDKS</sequence>
<evidence type="ECO:0000256" key="3">
    <source>
        <dbReference type="ARBA" id="ARBA00022692"/>
    </source>
</evidence>
<dbReference type="Pfam" id="PF01810">
    <property type="entry name" value="LysE"/>
    <property type="match status" value="1"/>
</dbReference>
<organism evidence="7 8">
    <name type="scientific">Chelatococcus caeni</name>
    <dbReference type="NCBI Taxonomy" id="1348468"/>
    <lineage>
        <taxon>Bacteria</taxon>
        <taxon>Pseudomonadati</taxon>
        <taxon>Pseudomonadota</taxon>
        <taxon>Alphaproteobacteria</taxon>
        <taxon>Hyphomicrobiales</taxon>
        <taxon>Chelatococcaceae</taxon>
        <taxon>Chelatococcus</taxon>
    </lineage>
</organism>
<evidence type="ECO:0000256" key="6">
    <source>
        <dbReference type="SAM" id="Phobius"/>
    </source>
</evidence>
<dbReference type="GO" id="GO:0015171">
    <property type="term" value="F:amino acid transmembrane transporter activity"/>
    <property type="evidence" value="ECO:0007669"/>
    <property type="project" value="TreeGrafter"/>
</dbReference>
<evidence type="ECO:0000313" key="7">
    <source>
        <dbReference type="EMBL" id="MBB4017763.1"/>
    </source>
</evidence>
<dbReference type="PANTHER" id="PTHR30086:SF20">
    <property type="entry name" value="ARGININE EXPORTER PROTEIN ARGO-RELATED"/>
    <property type="match status" value="1"/>
</dbReference>
<gene>
    <name evidence="7" type="ORF">GGR16_002797</name>
</gene>
<keyword evidence="8" id="KW-1185">Reference proteome</keyword>
<evidence type="ECO:0000256" key="1">
    <source>
        <dbReference type="ARBA" id="ARBA00004651"/>
    </source>
</evidence>
<dbReference type="RefSeq" id="WP_055457322.1">
    <property type="nucleotide sequence ID" value="NZ_JACIEN010000003.1"/>
</dbReference>
<dbReference type="GO" id="GO:0005886">
    <property type="term" value="C:plasma membrane"/>
    <property type="evidence" value="ECO:0007669"/>
    <property type="project" value="UniProtKB-SubCell"/>
</dbReference>
<dbReference type="PANTHER" id="PTHR30086">
    <property type="entry name" value="ARGININE EXPORTER PROTEIN ARGO"/>
    <property type="match status" value="1"/>
</dbReference>
<name>A0A840BYX4_9HYPH</name>
<keyword evidence="4 6" id="KW-1133">Transmembrane helix</keyword>
<evidence type="ECO:0000256" key="4">
    <source>
        <dbReference type="ARBA" id="ARBA00022989"/>
    </source>
</evidence>
<keyword evidence="3 6" id="KW-0812">Transmembrane</keyword>
<feature type="transmembrane region" description="Helical" evidence="6">
    <location>
        <begin position="41"/>
        <end position="62"/>
    </location>
</feature>
<feature type="transmembrane region" description="Helical" evidence="6">
    <location>
        <begin position="150"/>
        <end position="176"/>
    </location>
</feature>
<accession>A0A840BYX4</accession>
<feature type="transmembrane region" description="Helical" evidence="6">
    <location>
        <begin position="68"/>
        <end position="89"/>
    </location>
</feature>
<dbReference type="PIRSF" id="PIRSF006324">
    <property type="entry name" value="LeuE"/>
    <property type="match status" value="1"/>
</dbReference>
<proteinExistence type="predicted"/>
<comment type="subcellular location">
    <subcellularLocation>
        <location evidence="1">Cell membrane</location>
        <topology evidence="1">Multi-pass membrane protein</topology>
    </subcellularLocation>
</comment>
<feature type="transmembrane region" description="Helical" evidence="6">
    <location>
        <begin position="117"/>
        <end position="138"/>
    </location>
</feature>
<keyword evidence="2" id="KW-1003">Cell membrane</keyword>
<evidence type="ECO:0000256" key="5">
    <source>
        <dbReference type="ARBA" id="ARBA00023136"/>
    </source>
</evidence>
<comment type="caution">
    <text evidence="7">The sequence shown here is derived from an EMBL/GenBank/DDBJ whole genome shotgun (WGS) entry which is preliminary data.</text>
</comment>
<evidence type="ECO:0000256" key="2">
    <source>
        <dbReference type="ARBA" id="ARBA00022475"/>
    </source>
</evidence>
<dbReference type="Proteomes" id="UP000577362">
    <property type="component" value="Unassembled WGS sequence"/>
</dbReference>
<evidence type="ECO:0000313" key="8">
    <source>
        <dbReference type="Proteomes" id="UP000577362"/>
    </source>
</evidence>
<feature type="transmembrane region" description="Helical" evidence="6">
    <location>
        <begin position="6"/>
        <end position="29"/>
    </location>
</feature>
<dbReference type="AlphaFoldDB" id="A0A840BYX4"/>
<dbReference type="EMBL" id="JACIEN010000003">
    <property type="protein sequence ID" value="MBB4017763.1"/>
    <property type="molecule type" value="Genomic_DNA"/>
</dbReference>
<reference evidence="7 8" key="1">
    <citation type="submission" date="2020-08" db="EMBL/GenBank/DDBJ databases">
        <title>Genomic Encyclopedia of Type Strains, Phase IV (KMG-IV): sequencing the most valuable type-strain genomes for metagenomic binning, comparative biology and taxonomic classification.</title>
        <authorList>
            <person name="Goeker M."/>
        </authorList>
    </citation>
    <scope>NUCLEOTIDE SEQUENCE [LARGE SCALE GENOMIC DNA]</scope>
    <source>
        <strain evidence="7 8">DSM 103737</strain>
    </source>
</reference>
<keyword evidence="5 6" id="KW-0472">Membrane</keyword>
<dbReference type="InterPro" id="IPR001123">
    <property type="entry name" value="LeuE-type"/>
</dbReference>
<protein>
    <submittedName>
        <fullName evidence="7">Threonine/homoserine/homoserine lactone efflux protein</fullName>
    </submittedName>
</protein>